<name>A0A0E9Y2H2_ANGAN</name>
<dbReference type="AlphaFoldDB" id="A0A0E9Y2H2"/>
<organism evidence="1">
    <name type="scientific">Anguilla anguilla</name>
    <name type="common">European freshwater eel</name>
    <name type="synonym">Muraena anguilla</name>
    <dbReference type="NCBI Taxonomy" id="7936"/>
    <lineage>
        <taxon>Eukaryota</taxon>
        <taxon>Metazoa</taxon>
        <taxon>Chordata</taxon>
        <taxon>Craniata</taxon>
        <taxon>Vertebrata</taxon>
        <taxon>Euteleostomi</taxon>
        <taxon>Actinopterygii</taxon>
        <taxon>Neopterygii</taxon>
        <taxon>Teleostei</taxon>
        <taxon>Anguilliformes</taxon>
        <taxon>Anguillidae</taxon>
        <taxon>Anguilla</taxon>
    </lineage>
</organism>
<reference evidence="1" key="2">
    <citation type="journal article" date="2015" name="Fish Shellfish Immunol.">
        <title>Early steps in the European eel (Anguilla anguilla)-Vibrio vulnificus interaction in the gills: Role of the RtxA13 toxin.</title>
        <authorList>
            <person name="Callol A."/>
            <person name="Pajuelo D."/>
            <person name="Ebbesson L."/>
            <person name="Teles M."/>
            <person name="MacKenzie S."/>
            <person name="Amaro C."/>
        </authorList>
    </citation>
    <scope>NUCLEOTIDE SEQUENCE</scope>
</reference>
<reference evidence="1" key="1">
    <citation type="submission" date="2014-11" db="EMBL/GenBank/DDBJ databases">
        <authorList>
            <person name="Amaro Gonzalez C."/>
        </authorList>
    </citation>
    <scope>NUCLEOTIDE SEQUENCE</scope>
</reference>
<proteinExistence type="predicted"/>
<dbReference type="EMBL" id="GBXM01000294">
    <property type="protein sequence ID" value="JAI08284.1"/>
    <property type="molecule type" value="Transcribed_RNA"/>
</dbReference>
<evidence type="ECO:0000313" key="1">
    <source>
        <dbReference type="EMBL" id="JAI08284.1"/>
    </source>
</evidence>
<accession>A0A0E9Y2H2</accession>
<sequence>MLSAWTAITMPNNMFSTPIIICTVPSAFVSPFRNFPNTEKTCGVGPKAGTVGPHC</sequence>
<protein>
    <submittedName>
        <fullName evidence="1">Uncharacterized protein</fullName>
    </submittedName>
</protein>